<gene>
    <name evidence="3" type="ORF">Pa4123_69420</name>
</gene>
<comment type="caution">
    <text evidence="3">The sequence shown here is derived from an EMBL/GenBank/DDBJ whole genome shotgun (WGS) entry which is preliminary data.</text>
</comment>
<evidence type="ECO:0000256" key="2">
    <source>
        <dbReference type="SAM" id="Phobius"/>
    </source>
</evidence>
<feature type="region of interest" description="Disordered" evidence="1">
    <location>
        <begin position="164"/>
        <end position="193"/>
    </location>
</feature>
<dbReference type="EMBL" id="BSDI01000048">
    <property type="protein sequence ID" value="GLI01666.1"/>
    <property type="molecule type" value="Genomic_DNA"/>
</dbReference>
<feature type="transmembrane region" description="Helical" evidence="2">
    <location>
        <begin position="109"/>
        <end position="127"/>
    </location>
</feature>
<keyword evidence="2" id="KW-0472">Membrane</keyword>
<sequence>MQVTASGVSTAMGRIVKQVSEGTTKYYWYPGDKKEWIRAAVAVGVGGAAFGLLMLLTRSLLVATVVGTSATAVVAGLNFGRRDARALAGFPDLGDRAARRAAVGHAGKAVWRALAHGFGGAAAAVLILNLPHRGIVADWILPIVPAIVGALAHQLGMLWEQLSASTSTPGPASTPPAEAASAADAPKEPALQG</sequence>
<name>A0ABQ5R4I9_9ACTN</name>
<keyword evidence="2" id="KW-0812">Transmembrane</keyword>
<proteinExistence type="predicted"/>
<dbReference type="Proteomes" id="UP001144280">
    <property type="component" value="Unassembled WGS sequence"/>
</dbReference>
<feature type="transmembrane region" description="Helical" evidence="2">
    <location>
        <begin position="61"/>
        <end position="80"/>
    </location>
</feature>
<protein>
    <submittedName>
        <fullName evidence="3">Uncharacterized protein</fullName>
    </submittedName>
</protein>
<feature type="transmembrane region" description="Helical" evidence="2">
    <location>
        <begin position="139"/>
        <end position="159"/>
    </location>
</feature>
<organism evidence="3 4">
    <name type="scientific">Phytohabitans aurantiacus</name>
    <dbReference type="NCBI Taxonomy" id="3016789"/>
    <lineage>
        <taxon>Bacteria</taxon>
        <taxon>Bacillati</taxon>
        <taxon>Actinomycetota</taxon>
        <taxon>Actinomycetes</taxon>
        <taxon>Micromonosporales</taxon>
        <taxon>Micromonosporaceae</taxon>
    </lineage>
</organism>
<evidence type="ECO:0000256" key="1">
    <source>
        <dbReference type="SAM" id="MobiDB-lite"/>
    </source>
</evidence>
<evidence type="ECO:0000313" key="4">
    <source>
        <dbReference type="Proteomes" id="UP001144280"/>
    </source>
</evidence>
<keyword evidence="4" id="KW-1185">Reference proteome</keyword>
<feature type="transmembrane region" description="Helical" evidence="2">
    <location>
        <begin position="36"/>
        <end position="55"/>
    </location>
</feature>
<evidence type="ECO:0000313" key="3">
    <source>
        <dbReference type="EMBL" id="GLI01666.1"/>
    </source>
</evidence>
<keyword evidence="2" id="KW-1133">Transmembrane helix</keyword>
<accession>A0ABQ5R4I9</accession>
<reference evidence="3" key="1">
    <citation type="submission" date="2022-12" db="EMBL/GenBank/DDBJ databases">
        <title>New Phytohabitans aurantiacus sp. RD004123 nov., an actinomycete isolated from soil.</title>
        <authorList>
            <person name="Triningsih D.W."/>
            <person name="Harunari E."/>
            <person name="Igarashi Y."/>
        </authorList>
    </citation>
    <scope>NUCLEOTIDE SEQUENCE</scope>
    <source>
        <strain evidence="3">RD004123</strain>
    </source>
</reference>